<reference evidence="1" key="1">
    <citation type="submission" date="2021-04" db="EMBL/GenBank/DDBJ databases">
        <title>A collection of bacterial strains from the Burkholderia cepacia Research Laboratory and Repository.</title>
        <authorList>
            <person name="Lipuma J."/>
            <person name="Spilker T."/>
        </authorList>
    </citation>
    <scope>NUCLEOTIDE SEQUENCE</scope>
    <source>
        <strain evidence="1">AU36012</strain>
    </source>
</reference>
<accession>A0AA41E312</accession>
<dbReference type="RefSeq" id="WP_105788065.1">
    <property type="nucleotide sequence ID" value="NZ_CADERF010000003.1"/>
</dbReference>
<dbReference type="AlphaFoldDB" id="A0AA41E312"/>
<proteinExistence type="predicted"/>
<name>A0AA41E312_9BURK</name>
<protein>
    <submittedName>
        <fullName evidence="1">Betaine-aldehyde dehydrogenase</fullName>
    </submittedName>
</protein>
<dbReference type="EMBL" id="JAGSVG010000001">
    <property type="protein sequence ID" value="MBR8127455.1"/>
    <property type="molecule type" value="Genomic_DNA"/>
</dbReference>
<comment type="caution">
    <text evidence="1">The sequence shown here is derived from an EMBL/GenBank/DDBJ whole genome shotgun (WGS) entry which is preliminary data.</text>
</comment>
<evidence type="ECO:0000313" key="2">
    <source>
        <dbReference type="Proteomes" id="UP000682266"/>
    </source>
</evidence>
<gene>
    <name evidence="1" type="ORF">KDW93_00345</name>
</gene>
<organism evidence="1 2">
    <name type="scientific">Burkholderia ambifaria</name>
    <dbReference type="NCBI Taxonomy" id="152480"/>
    <lineage>
        <taxon>Bacteria</taxon>
        <taxon>Pseudomonadati</taxon>
        <taxon>Pseudomonadota</taxon>
        <taxon>Betaproteobacteria</taxon>
        <taxon>Burkholderiales</taxon>
        <taxon>Burkholderiaceae</taxon>
        <taxon>Burkholderia</taxon>
        <taxon>Burkholderia cepacia complex</taxon>
    </lineage>
</organism>
<sequence length="42" mass="4651">MFDTLRCFAGWVGKLEGRQIPTGGFMGRPTVNYTVAVPRYGT</sequence>
<evidence type="ECO:0000313" key="1">
    <source>
        <dbReference type="EMBL" id="MBR8127455.1"/>
    </source>
</evidence>
<dbReference type="Proteomes" id="UP000682266">
    <property type="component" value="Unassembled WGS sequence"/>
</dbReference>